<organism evidence="1 2">
    <name type="scientific">Fusarium poae</name>
    <dbReference type="NCBI Taxonomy" id="36050"/>
    <lineage>
        <taxon>Eukaryota</taxon>
        <taxon>Fungi</taxon>
        <taxon>Dikarya</taxon>
        <taxon>Ascomycota</taxon>
        <taxon>Pezizomycotina</taxon>
        <taxon>Sordariomycetes</taxon>
        <taxon>Hypocreomycetidae</taxon>
        <taxon>Hypocreales</taxon>
        <taxon>Nectriaceae</taxon>
        <taxon>Fusarium</taxon>
    </lineage>
</organism>
<dbReference type="AlphaFoldDB" id="A0A1B8B696"/>
<dbReference type="Proteomes" id="UP000091967">
    <property type="component" value="Unassembled WGS sequence"/>
</dbReference>
<gene>
    <name evidence="1" type="ORF">FPOA_02180</name>
</gene>
<dbReference type="OMA" id="WPWGPPK"/>
<accession>A0A1B8B696</accession>
<dbReference type="EMBL" id="LYXU01000001">
    <property type="protein sequence ID" value="OBS28239.1"/>
    <property type="molecule type" value="Genomic_DNA"/>
</dbReference>
<keyword evidence="2" id="KW-1185">Reference proteome</keyword>
<evidence type="ECO:0000313" key="2">
    <source>
        <dbReference type="Proteomes" id="UP000091967"/>
    </source>
</evidence>
<evidence type="ECO:0000313" key="1">
    <source>
        <dbReference type="EMBL" id="OBS28239.1"/>
    </source>
</evidence>
<protein>
    <submittedName>
        <fullName evidence="1">Uncharacterized protein</fullName>
    </submittedName>
</protein>
<comment type="caution">
    <text evidence="1">The sequence shown here is derived from an EMBL/GenBank/DDBJ whole genome shotgun (WGS) entry which is preliminary data.</text>
</comment>
<sequence>MKPVKSHLDFTSENQPGPCFRDLSYTPYDANITNSRRLHLAAYFKFMRPQASSLYDEYAAEARRTACKILYNDTMQRAVSAAYFEYLVDNVFWKLWFRPFGSDAPLWPWGPPKVSSRLKPGQSRSRTYDEYCESRANETSWPTRTTITISHAEPNPESPMDPKSQYIVRSQAVFTMFAYRKSESELDLDLKRREVAWEKLDPFLYEPGIVGPFEVEPPSLTPIETLVVPDLASINTLLEGHAVIKANMTRRRIIVTFPETVQDENEASQRHFIVWGHVLGWVNGIKQKKYITLQEHLQGALQLHGDSSGE</sequence>
<name>A0A1B8B696_FUSPO</name>
<proteinExistence type="predicted"/>
<reference evidence="1 2" key="1">
    <citation type="submission" date="2016-06" db="EMBL/GenBank/DDBJ databases">
        <title>Living apart together: crosstalk between the core and supernumerary genomes in a fungal plant pathogen.</title>
        <authorList>
            <person name="Vanheule A."/>
            <person name="Audenaert K."/>
            <person name="Warris S."/>
            <person name="Van De Geest H."/>
            <person name="Schijlen E."/>
            <person name="Hofte M."/>
            <person name="De Saeger S."/>
            <person name="Haesaert G."/>
            <person name="Waalwijk C."/>
            <person name="Van Der Lee T."/>
        </authorList>
    </citation>
    <scope>NUCLEOTIDE SEQUENCE [LARGE SCALE GENOMIC DNA]</scope>
    <source>
        <strain evidence="1 2">2516</strain>
    </source>
</reference>